<keyword evidence="3" id="KW-1185">Reference proteome</keyword>
<dbReference type="AlphaFoldDB" id="A0A8K1CT06"/>
<dbReference type="SUPFAM" id="SSF55729">
    <property type="entry name" value="Acyl-CoA N-acyltransferases (Nat)"/>
    <property type="match status" value="2"/>
</dbReference>
<proteinExistence type="predicted"/>
<feature type="domain" description="N-acetyltransferase" evidence="1">
    <location>
        <begin position="4"/>
        <end position="149"/>
    </location>
</feature>
<dbReference type="GO" id="GO:0008080">
    <property type="term" value="F:N-acetyltransferase activity"/>
    <property type="evidence" value="ECO:0007669"/>
    <property type="project" value="TreeGrafter"/>
</dbReference>
<dbReference type="GO" id="GO:0006048">
    <property type="term" value="P:UDP-N-acetylglucosamine biosynthetic process"/>
    <property type="evidence" value="ECO:0007669"/>
    <property type="project" value="UniProtKB-UniPathway"/>
</dbReference>
<protein>
    <recommendedName>
        <fullName evidence="1">N-acetyltransferase domain-containing protein</fullName>
    </recommendedName>
</protein>
<dbReference type="InterPro" id="IPR039143">
    <property type="entry name" value="GNPNAT1-like"/>
</dbReference>
<gene>
    <name evidence="2" type="ORF">Poli38472_005856</name>
</gene>
<dbReference type="Gene3D" id="3.40.630.30">
    <property type="match status" value="2"/>
</dbReference>
<name>A0A8K1CT06_PYTOL</name>
<evidence type="ECO:0000313" key="2">
    <source>
        <dbReference type="EMBL" id="TMW68388.1"/>
    </source>
</evidence>
<evidence type="ECO:0000259" key="1">
    <source>
        <dbReference type="PROSITE" id="PS51186"/>
    </source>
</evidence>
<dbReference type="PANTHER" id="PTHR13355:SF22">
    <property type="entry name" value="SLL0786 PROTEIN"/>
    <property type="match status" value="1"/>
</dbReference>
<dbReference type="PROSITE" id="PS51186">
    <property type="entry name" value="GNAT"/>
    <property type="match status" value="1"/>
</dbReference>
<dbReference type="InterPro" id="IPR000182">
    <property type="entry name" value="GNAT_dom"/>
</dbReference>
<accession>A0A8K1CT06</accession>
<comment type="caution">
    <text evidence="2">The sequence shown here is derived from an EMBL/GenBank/DDBJ whole genome shotgun (WGS) entry which is preliminary data.</text>
</comment>
<dbReference type="EMBL" id="SPLM01000002">
    <property type="protein sequence ID" value="TMW68388.1"/>
    <property type="molecule type" value="Genomic_DNA"/>
</dbReference>
<sequence>MTLTVTRVTTPEELATAKAIRFEVFINEQGNDGSLEVDEHDAAETTWHFIGKDVEHDKYVAAARVLLTVNQRKAQVGRVVVLKECRGKHYGAMLMKAVEDAVADQVDTYVLSSQYERCGFYEKCGYKRLNDEVYLDQDIVHCMMIKTGFDPTLDIDDYDQAETTRHFLSKDTDLDEYVAVARCLLTPELRKAKIGRVAVLPKCRGKGYGIALIKAIKDVVAHEADTYMLSAIYERQAFYQKCVYERLDDESYIEQGVPHCMMVKQRIAHP</sequence>
<dbReference type="OrthoDB" id="329272at2759"/>
<dbReference type="UniPathway" id="UPA00113">
    <property type="reaction ID" value="UER00529"/>
</dbReference>
<dbReference type="InterPro" id="IPR016181">
    <property type="entry name" value="Acyl_CoA_acyltransferase"/>
</dbReference>
<dbReference type="Proteomes" id="UP000794436">
    <property type="component" value="Unassembled WGS sequence"/>
</dbReference>
<dbReference type="PANTHER" id="PTHR13355">
    <property type="entry name" value="GLUCOSAMINE 6-PHOSPHATE N-ACETYLTRANSFERASE"/>
    <property type="match status" value="1"/>
</dbReference>
<dbReference type="CDD" id="cd04301">
    <property type="entry name" value="NAT_SF"/>
    <property type="match status" value="2"/>
</dbReference>
<evidence type="ECO:0000313" key="3">
    <source>
        <dbReference type="Proteomes" id="UP000794436"/>
    </source>
</evidence>
<reference evidence="2" key="1">
    <citation type="submission" date="2019-03" db="EMBL/GenBank/DDBJ databases">
        <title>Long read genome sequence of the mycoparasitic Pythium oligandrum ATCC 38472 isolated from sugarbeet rhizosphere.</title>
        <authorList>
            <person name="Gaulin E."/>
        </authorList>
    </citation>
    <scope>NUCLEOTIDE SEQUENCE</scope>
    <source>
        <strain evidence="2">ATCC 38472_TT</strain>
    </source>
</reference>
<organism evidence="2 3">
    <name type="scientific">Pythium oligandrum</name>
    <name type="common">Mycoparasitic fungus</name>
    <dbReference type="NCBI Taxonomy" id="41045"/>
    <lineage>
        <taxon>Eukaryota</taxon>
        <taxon>Sar</taxon>
        <taxon>Stramenopiles</taxon>
        <taxon>Oomycota</taxon>
        <taxon>Peronosporomycetes</taxon>
        <taxon>Pythiales</taxon>
        <taxon>Pythiaceae</taxon>
        <taxon>Pythium</taxon>
    </lineage>
</organism>
<dbReference type="Pfam" id="PF00583">
    <property type="entry name" value="Acetyltransf_1"/>
    <property type="match status" value="2"/>
</dbReference>